<dbReference type="AlphaFoldDB" id="A0A7C8K8Z8"/>
<name>A0A7C8K8Z8_ORBOL</name>
<evidence type="ECO:0008006" key="6">
    <source>
        <dbReference type="Google" id="ProtNLM"/>
    </source>
</evidence>
<evidence type="ECO:0000313" key="2">
    <source>
        <dbReference type="EMBL" id="KAF3167810.1"/>
    </source>
</evidence>
<evidence type="ECO:0000313" key="4">
    <source>
        <dbReference type="Proteomes" id="UP000472727"/>
    </source>
</evidence>
<dbReference type="InterPro" id="IPR021833">
    <property type="entry name" value="DUF3425"/>
</dbReference>
<dbReference type="EMBL" id="JAABOE010000089">
    <property type="protein sequence ID" value="KAF3167810.1"/>
    <property type="molecule type" value="Genomic_DNA"/>
</dbReference>
<feature type="compositionally biased region" description="Acidic residues" evidence="1">
    <location>
        <begin position="1"/>
        <end position="14"/>
    </location>
</feature>
<evidence type="ECO:0000313" key="5">
    <source>
        <dbReference type="Proteomes" id="UP000479691"/>
    </source>
</evidence>
<organism evidence="2 5">
    <name type="scientific">Orbilia oligospora</name>
    <name type="common">Nematode-trapping fungus</name>
    <name type="synonym">Arthrobotrys oligospora</name>
    <dbReference type="NCBI Taxonomy" id="2813651"/>
    <lineage>
        <taxon>Eukaryota</taxon>
        <taxon>Fungi</taxon>
        <taxon>Dikarya</taxon>
        <taxon>Ascomycota</taxon>
        <taxon>Pezizomycotina</taxon>
        <taxon>Orbiliomycetes</taxon>
        <taxon>Orbiliales</taxon>
        <taxon>Orbiliaceae</taxon>
        <taxon>Orbilia</taxon>
    </lineage>
</organism>
<proteinExistence type="predicted"/>
<accession>A0A7C8K8Z8</accession>
<dbReference type="CDD" id="cd14688">
    <property type="entry name" value="bZIP_YAP"/>
    <property type="match status" value="1"/>
</dbReference>
<dbReference type="PANTHER" id="PTHR38116:SF1">
    <property type="entry name" value="BZIP DOMAIN-CONTAINING PROTEIN"/>
    <property type="match status" value="1"/>
</dbReference>
<reference evidence="4 5" key="1">
    <citation type="submission" date="2019-06" db="EMBL/GenBank/DDBJ databases">
        <authorList>
            <person name="Palmer J.M."/>
        </authorList>
    </citation>
    <scope>NUCLEOTIDE SEQUENCE [LARGE SCALE GENOMIC DNA]</scope>
    <source>
        <strain evidence="3 4">TWF106</strain>
        <strain evidence="2 5">TWF788</strain>
    </source>
</reference>
<dbReference type="EMBL" id="WIWS01000024">
    <property type="protein sequence ID" value="KAF3222882.1"/>
    <property type="molecule type" value="Genomic_DNA"/>
</dbReference>
<feature type="region of interest" description="Disordered" evidence="1">
    <location>
        <begin position="1"/>
        <end position="28"/>
    </location>
</feature>
<dbReference type="Pfam" id="PF11905">
    <property type="entry name" value="DUF3425"/>
    <property type="match status" value="1"/>
</dbReference>
<dbReference type="Proteomes" id="UP000479691">
    <property type="component" value="Unassembled WGS sequence"/>
</dbReference>
<protein>
    <recommendedName>
        <fullName evidence="6">BZIP domain-containing protein</fullName>
    </recommendedName>
</protein>
<evidence type="ECO:0000313" key="3">
    <source>
        <dbReference type="EMBL" id="KAF3222882.1"/>
    </source>
</evidence>
<evidence type="ECO:0000256" key="1">
    <source>
        <dbReference type="SAM" id="MobiDB-lite"/>
    </source>
</evidence>
<dbReference type="Proteomes" id="UP000472727">
    <property type="component" value="Unassembled WGS sequence"/>
</dbReference>
<dbReference type="PANTHER" id="PTHR38116">
    <property type="entry name" value="CHROMOSOME 7, WHOLE GENOME SHOTGUN SEQUENCE"/>
    <property type="match status" value="1"/>
</dbReference>
<gene>
    <name evidence="3" type="ORF">TWF106_005310</name>
    <name evidence="2" type="ORF">TWF788_011050</name>
</gene>
<comment type="caution">
    <text evidence="2">The sequence shown here is derived from an EMBL/GenBank/DDBJ whole genome shotgun (WGS) entry which is preliminary data.</text>
</comment>
<sequence length="295" mass="33603">MPDLSEAWDAEDDWTGTTNPTERRRRQNRIGQRLYRRRKHLQKFATTFSNSSQETVSVASGAAEDVQSKGKDLPVVVHNDPAPLNVVNYAEGFLLVLCPENRKKATEFVQRFFADFRLGVHQPGDLWITVHLNVLSAWCHNALALAIPFEDLENDDGISPFNFHHPMPPGAIARTSSAPVSLHPTWFQRTLVHHPWVDLIPLPQMRDNILCGLETGLFDEDELCRELAGAETPDGTTRASFLVWGESWDIKSWELSAGFLQRWGFLAYRCPEILESTNSWREKRGEPRIEMIADE</sequence>